<evidence type="ECO:0000313" key="4">
    <source>
        <dbReference type="EMBL" id="CDI97250.1"/>
    </source>
</evidence>
<gene>
    <name evidence="4" type="ORF">EmuJ_000101700</name>
</gene>
<keyword evidence="5" id="KW-1185">Reference proteome</keyword>
<keyword evidence="2" id="KW-0732">Signal</keyword>
<feature type="chain" id="PRO_5012904160" evidence="2">
    <location>
        <begin position="16"/>
        <end position="193"/>
    </location>
</feature>
<keyword evidence="1" id="KW-0812">Transmembrane</keyword>
<evidence type="ECO:0000259" key="3">
    <source>
        <dbReference type="PROSITE" id="PS50948"/>
    </source>
</evidence>
<feature type="signal peptide" evidence="2">
    <location>
        <begin position="1"/>
        <end position="15"/>
    </location>
</feature>
<dbReference type="SMART" id="SM00765">
    <property type="entry name" value="MANEC"/>
    <property type="match status" value="1"/>
</dbReference>
<dbReference type="AlphaFoldDB" id="A0A087VY50"/>
<sequence>MFYVLAILFFPRVLCEAPSCESTLYRNTRVSRESIPRGGIRLNTSFMSVEDCLIHCCSTPNCTTVTHFKSNRRCMLYNCGEPNVCIRMESTKANLYYVVKVPGEDETNPFWSRMAIQSKKQYTLTIAVLATIALVFLAGLSFCIYLQCLRRRRHSGGHSKFRNRRIHGIGGSYHILFNSDGEEPQPNGSNTLF</sequence>
<reference evidence="4" key="1">
    <citation type="journal article" date="2013" name="Nature">
        <title>The genomes of four tapeworm species reveal adaptations to parasitism.</title>
        <authorList>
            <person name="Tsai I.J."/>
            <person name="Zarowiecki M."/>
            <person name="Holroyd N."/>
            <person name="Garciarrubio A."/>
            <person name="Sanchez-Flores A."/>
            <person name="Brooks K.L."/>
            <person name="Tracey A."/>
            <person name="Bobes R.J."/>
            <person name="Fragoso G."/>
            <person name="Sciutto E."/>
            <person name="Aslett M."/>
            <person name="Beasley H."/>
            <person name="Bennett H.M."/>
            <person name="Cai J."/>
            <person name="Camicia F."/>
            <person name="Clark R."/>
            <person name="Cucher M."/>
            <person name="De Silva N."/>
            <person name="Day T.A."/>
            <person name="Deplazes P."/>
            <person name="Estrada K."/>
            <person name="Fernandez C."/>
            <person name="Holland P.W."/>
            <person name="Hou J."/>
            <person name="Hu S."/>
            <person name="Huckvale T."/>
            <person name="Hung S.S."/>
            <person name="Kamenetzky L."/>
            <person name="Keane J.A."/>
            <person name="Kiss F."/>
            <person name="Koziol U."/>
            <person name="Lambert O."/>
            <person name="Liu K."/>
            <person name="Luo X."/>
            <person name="Luo Y."/>
            <person name="Macchiaroli N."/>
            <person name="Nichol S."/>
            <person name="Paps J."/>
            <person name="Parkinson J."/>
            <person name="Pouchkina-Stantcheva N."/>
            <person name="Riddiford N."/>
            <person name="Rosenzvit M."/>
            <person name="Salinas G."/>
            <person name="Wasmuth J.D."/>
            <person name="Zamanian M."/>
            <person name="Zheng Y."/>
            <person name="Cai X."/>
            <person name="Soberon X."/>
            <person name="Olson P.D."/>
            <person name="Laclette J.P."/>
            <person name="Brehm K."/>
            <person name="Berriman M."/>
            <person name="Garciarrubio A."/>
            <person name="Bobes R.J."/>
            <person name="Fragoso G."/>
            <person name="Sanchez-Flores A."/>
            <person name="Estrada K."/>
            <person name="Cevallos M.A."/>
            <person name="Morett E."/>
            <person name="Gonzalez V."/>
            <person name="Portillo T."/>
            <person name="Ochoa-Leyva A."/>
            <person name="Jose M.V."/>
            <person name="Sciutto E."/>
            <person name="Landa A."/>
            <person name="Jimenez L."/>
            <person name="Valdes V."/>
            <person name="Carrero J.C."/>
            <person name="Larralde C."/>
            <person name="Morales-Montor J."/>
            <person name="Limon-Lason J."/>
            <person name="Soberon X."/>
            <person name="Laclette J.P."/>
        </authorList>
    </citation>
    <scope>NUCLEOTIDE SEQUENCE [LARGE SCALE GENOMIC DNA]</scope>
</reference>
<dbReference type="InterPro" id="IPR003609">
    <property type="entry name" value="Pan_app"/>
</dbReference>
<evidence type="ECO:0000256" key="2">
    <source>
        <dbReference type="SAM" id="SignalP"/>
    </source>
</evidence>
<evidence type="ECO:0000256" key="1">
    <source>
        <dbReference type="SAM" id="Phobius"/>
    </source>
</evidence>
<protein>
    <submittedName>
        <fullName evidence="4">Seven cysteines N terminal</fullName>
    </submittedName>
</protein>
<proteinExistence type="predicted"/>
<dbReference type="InterPro" id="IPR011106">
    <property type="entry name" value="MANSC_N"/>
</dbReference>
<reference evidence="4" key="2">
    <citation type="submission" date="2015-11" db="EMBL/GenBank/DDBJ databases">
        <authorList>
            <person name="Zhang Y."/>
            <person name="Guo Z."/>
        </authorList>
    </citation>
    <scope>NUCLEOTIDE SEQUENCE</scope>
</reference>
<organism evidence="4 5">
    <name type="scientific">Echinococcus multilocularis</name>
    <name type="common">Fox tapeworm</name>
    <dbReference type="NCBI Taxonomy" id="6211"/>
    <lineage>
        <taxon>Eukaryota</taxon>
        <taxon>Metazoa</taxon>
        <taxon>Spiralia</taxon>
        <taxon>Lophotrochozoa</taxon>
        <taxon>Platyhelminthes</taxon>
        <taxon>Cestoda</taxon>
        <taxon>Eucestoda</taxon>
        <taxon>Cyclophyllidea</taxon>
        <taxon>Taeniidae</taxon>
        <taxon>Echinococcus</taxon>
    </lineage>
</organism>
<feature type="transmembrane region" description="Helical" evidence="1">
    <location>
        <begin position="122"/>
        <end position="146"/>
    </location>
</feature>
<name>A0A087VY50_ECHMU</name>
<accession>A0A087VY50</accession>
<dbReference type="EMBL" id="LN902844">
    <property type="protein sequence ID" value="CDI97250.1"/>
    <property type="molecule type" value="Genomic_DNA"/>
</dbReference>
<dbReference type="OrthoDB" id="10455174at2759"/>
<feature type="domain" description="Apple" evidence="3">
    <location>
        <begin position="20"/>
        <end position="101"/>
    </location>
</feature>
<keyword evidence="1" id="KW-0472">Membrane</keyword>
<evidence type="ECO:0000313" key="5">
    <source>
        <dbReference type="Proteomes" id="UP000017246"/>
    </source>
</evidence>
<keyword evidence="1" id="KW-1133">Transmembrane helix</keyword>
<dbReference type="Proteomes" id="UP000017246">
    <property type="component" value="Unassembled WGS sequence"/>
</dbReference>
<dbReference type="PROSITE" id="PS50948">
    <property type="entry name" value="PAN"/>
    <property type="match status" value="1"/>
</dbReference>